<accession>A0ABW4Z2U8</accession>
<proteinExistence type="predicted"/>
<protein>
    <submittedName>
        <fullName evidence="1">Uncharacterized protein</fullName>
    </submittedName>
</protein>
<dbReference type="EMBL" id="JBHUHD010000001">
    <property type="protein sequence ID" value="MFD2142859.1"/>
    <property type="molecule type" value="Genomic_DNA"/>
</dbReference>
<keyword evidence="2" id="KW-1185">Reference proteome</keyword>
<name>A0ABW4Z2U8_9HYPH</name>
<sequence>MTPNERIEQLEAKVQQAYQVIGRLLSGPDGECPDFDLPEGQRALDYFAHEDYDDDFLPFVHPRRAGK</sequence>
<organism evidence="1 2">
    <name type="scientific">Ancylobacter oerskovii</name>
    <dbReference type="NCBI Taxonomy" id="459519"/>
    <lineage>
        <taxon>Bacteria</taxon>
        <taxon>Pseudomonadati</taxon>
        <taxon>Pseudomonadota</taxon>
        <taxon>Alphaproteobacteria</taxon>
        <taxon>Hyphomicrobiales</taxon>
        <taxon>Xanthobacteraceae</taxon>
        <taxon>Ancylobacter</taxon>
    </lineage>
</organism>
<reference evidence="2" key="1">
    <citation type="journal article" date="2019" name="Int. J. Syst. Evol. Microbiol.">
        <title>The Global Catalogue of Microorganisms (GCM) 10K type strain sequencing project: providing services to taxonomists for standard genome sequencing and annotation.</title>
        <authorList>
            <consortium name="The Broad Institute Genomics Platform"/>
            <consortium name="The Broad Institute Genome Sequencing Center for Infectious Disease"/>
            <person name="Wu L."/>
            <person name="Ma J."/>
        </authorList>
    </citation>
    <scope>NUCLEOTIDE SEQUENCE [LARGE SCALE GENOMIC DNA]</scope>
    <source>
        <strain evidence="2">CCM 7435</strain>
    </source>
</reference>
<gene>
    <name evidence="1" type="ORF">ACFSNC_20830</name>
</gene>
<comment type="caution">
    <text evidence="1">The sequence shown here is derived from an EMBL/GenBank/DDBJ whole genome shotgun (WGS) entry which is preliminary data.</text>
</comment>
<dbReference type="Proteomes" id="UP001597299">
    <property type="component" value="Unassembled WGS sequence"/>
</dbReference>
<dbReference type="RefSeq" id="WP_213356189.1">
    <property type="nucleotide sequence ID" value="NZ_JAHBGB010000044.1"/>
</dbReference>
<evidence type="ECO:0000313" key="2">
    <source>
        <dbReference type="Proteomes" id="UP001597299"/>
    </source>
</evidence>
<evidence type="ECO:0000313" key="1">
    <source>
        <dbReference type="EMBL" id="MFD2142859.1"/>
    </source>
</evidence>